<accession>A0A645ECA4</accession>
<name>A0A645ECA4_9ZZZZ</name>
<protein>
    <submittedName>
        <fullName evidence="1">Uncharacterized protein</fullName>
    </submittedName>
</protein>
<comment type="caution">
    <text evidence="1">The sequence shown here is derived from an EMBL/GenBank/DDBJ whole genome shotgun (WGS) entry which is preliminary data.</text>
</comment>
<reference evidence="1" key="1">
    <citation type="submission" date="2019-08" db="EMBL/GenBank/DDBJ databases">
        <authorList>
            <person name="Kucharzyk K."/>
            <person name="Murdoch R.W."/>
            <person name="Higgins S."/>
            <person name="Loffler F."/>
        </authorList>
    </citation>
    <scope>NUCLEOTIDE SEQUENCE</scope>
</reference>
<proteinExistence type="predicted"/>
<organism evidence="1">
    <name type="scientific">bioreactor metagenome</name>
    <dbReference type="NCBI Taxonomy" id="1076179"/>
    <lineage>
        <taxon>unclassified sequences</taxon>
        <taxon>metagenomes</taxon>
        <taxon>ecological metagenomes</taxon>
    </lineage>
</organism>
<evidence type="ECO:0000313" key="1">
    <source>
        <dbReference type="EMBL" id="MPM98403.1"/>
    </source>
</evidence>
<dbReference type="AlphaFoldDB" id="A0A645ECA4"/>
<gene>
    <name evidence="1" type="ORF">SDC9_145589</name>
</gene>
<dbReference type="EMBL" id="VSSQ01044576">
    <property type="protein sequence ID" value="MPM98403.1"/>
    <property type="molecule type" value="Genomic_DNA"/>
</dbReference>
<sequence length="74" mass="8592">MQVSMIYLNLITEAMMLYAGSNQVKSITLSDKNAIVIYENGSEIIWERQFVVGYSLMMKPEDFPVSLDKKKKRR</sequence>